<feature type="compositionally biased region" description="Basic and acidic residues" evidence="1">
    <location>
        <begin position="1"/>
        <end position="18"/>
    </location>
</feature>
<proteinExistence type="predicted"/>
<dbReference type="Proteomes" id="UP000054653">
    <property type="component" value="Unassembled WGS sequence"/>
</dbReference>
<gene>
    <name evidence="2" type="ORF">T03_448</name>
</gene>
<keyword evidence="3" id="KW-1185">Reference proteome</keyword>
<feature type="region of interest" description="Disordered" evidence="1">
    <location>
        <begin position="1"/>
        <end position="41"/>
    </location>
</feature>
<protein>
    <submittedName>
        <fullName evidence="2">Uncharacterized protein</fullName>
    </submittedName>
</protein>
<dbReference type="EMBL" id="JYDI01000213">
    <property type="protein sequence ID" value="KRY48264.1"/>
    <property type="molecule type" value="Genomic_DNA"/>
</dbReference>
<accession>A0A0V1CGK9</accession>
<name>A0A0V1CGK9_TRIBR</name>
<reference evidence="2 3" key="1">
    <citation type="submission" date="2015-01" db="EMBL/GenBank/DDBJ databases">
        <title>Evolution of Trichinella species and genotypes.</title>
        <authorList>
            <person name="Korhonen P.K."/>
            <person name="Edoardo P."/>
            <person name="Giuseppe L.R."/>
            <person name="Gasser R.B."/>
        </authorList>
    </citation>
    <scope>NUCLEOTIDE SEQUENCE [LARGE SCALE GENOMIC DNA]</scope>
    <source>
        <strain evidence="2">ISS120</strain>
    </source>
</reference>
<sequence>MATRRDHASEDEPAKSDSGRTGADPDEGDQDPVQQSPAGRYTLKCGIYRNYVNLHKLRESIL</sequence>
<evidence type="ECO:0000313" key="2">
    <source>
        <dbReference type="EMBL" id="KRY48264.1"/>
    </source>
</evidence>
<organism evidence="2 3">
    <name type="scientific">Trichinella britovi</name>
    <name type="common">Parasitic roundworm</name>
    <dbReference type="NCBI Taxonomy" id="45882"/>
    <lineage>
        <taxon>Eukaryota</taxon>
        <taxon>Metazoa</taxon>
        <taxon>Ecdysozoa</taxon>
        <taxon>Nematoda</taxon>
        <taxon>Enoplea</taxon>
        <taxon>Dorylaimia</taxon>
        <taxon>Trichinellida</taxon>
        <taxon>Trichinellidae</taxon>
        <taxon>Trichinella</taxon>
    </lineage>
</organism>
<comment type="caution">
    <text evidence="2">The sequence shown here is derived from an EMBL/GenBank/DDBJ whole genome shotgun (WGS) entry which is preliminary data.</text>
</comment>
<evidence type="ECO:0000256" key="1">
    <source>
        <dbReference type="SAM" id="MobiDB-lite"/>
    </source>
</evidence>
<evidence type="ECO:0000313" key="3">
    <source>
        <dbReference type="Proteomes" id="UP000054653"/>
    </source>
</evidence>
<dbReference type="AlphaFoldDB" id="A0A0V1CGK9"/>